<dbReference type="AlphaFoldDB" id="A0A3Q3WJ18"/>
<proteinExistence type="predicted"/>
<dbReference type="OMA" id="HLTWMAY"/>
<dbReference type="GO" id="GO:0007283">
    <property type="term" value="P:spermatogenesis"/>
    <property type="evidence" value="ECO:0007669"/>
    <property type="project" value="InterPro"/>
</dbReference>
<dbReference type="PANTHER" id="PTHR36686">
    <property type="entry name" value="SYNAPTONEMAL COMPLEX CENTRAL ELEMENT PROTEIN 3"/>
    <property type="match status" value="1"/>
</dbReference>
<accession>A0A3Q3WJ18</accession>
<dbReference type="STRING" id="94237.ENSMMOP00000012242"/>
<name>A0A3Q3WJ18_MOLML</name>
<dbReference type="PANTHER" id="PTHR36686:SF1">
    <property type="entry name" value="SYNAPTONEMAL COMPLEX CENTRAL ELEMENT PROTEIN 3"/>
    <property type="match status" value="1"/>
</dbReference>
<protein>
    <submittedName>
        <fullName evidence="1">Uncharacterized protein</fullName>
    </submittedName>
</protein>
<dbReference type="Ensembl" id="ENSMMOT00000012446.1">
    <property type="protein sequence ID" value="ENSMMOP00000012242.1"/>
    <property type="gene ID" value="ENSMMOG00000009412.1"/>
</dbReference>
<dbReference type="Proteomes" id="UP000261620">
    <property type="component" value="Unplaced"/>
</dbReference>
<dbReference type="Pfam" id="PF15191">
    <property type="entry name" value="Synaptonemal_3"/>
    <property type="match status" value="1"/>
</dbReference>
<evidence type="ECO:0000313" key="2">
    <source>
        <dbReference type="Proteomes" id="UP000261620"/>
    </source>
</evidence>
<keyword evidence="2" id="KW-1185">Reference proteome</keyword>
<dbReference type="GO" id="GO:0007131">
    <property type="term" value="P:reciprocal meiotic recombination"/>
    <property type="evidence" value="ECO:0007669"/>
    <property type="project" value="InterPro"/>
</dbReference>
<reference evidence="1" key="2">
    <citation type="submission" date="2025-09" db="UniProtKB">
        <authorList>
            <consortium name="Ensembl"/>
        </authorList>
    </citation>
    <scope>IDENTIFICATION</scope>
</reference>
<sequence length="89" mass="9957">MSGSSFLSPRQSPNDDALELDGDLERMIENMELCSVHLTLMAYDMVVLRTSPDLLDSVLELVEAFERCRFAVCGGPDQEPDPEHTRADQ</sequence>
<dbReference type="GO" id="GO:0007130">
    <property type="term" value="P:synaptonemal complex assembly"/>
    <property type="evidence" value="ECO:0007669"/>
    <property type="project" value="InterPro"/>
</dbReference>
<organism evidence="1 2">
    <name type="scientific">Mola mola</name>
    <name type="common">Ocean sunfish</name>
    <name type="synonym">Tetraodon mola</name>
    <dbReference type="NCBI Taxonomy" id="94237"/>
    <lineage>
        <taxon>Eukaryota</taxon>
        <taxon>Metazoa</taxon>
        <taxon>Chordata</taxon>
        <taxon>Craniata</taxon>
        <taxon>Vertebrata</taxon>
        <taxon>Euteleostomi</taxon>
        <taxon>Actinopterygii</taxon>
        <taxon>Neopterygii</taxon>
        <taxon>Teleostei</taxon>
        <taxon>Neoteleostei</taxon>
        <taxon>Acanthomorphata</taxon>
        <taxon>Eupercaria</taxon>
        <taxon>Tetraodontiformes</taxon>
        <taxon>Molidae</taxon>
        <taxon>Mola</taxon>
    </lineage>
</organism>
<evidence type="ECO:0000313" key="1">
    <source>
        <dbReference type="Ensembl" id="ENSMMOP00000012242.1"/>
    </source>
</evidence>
<dbReference type="InterPro" id="IPR028145">
    <property type="entry name" value="Synaptonemal_3"/>
</dbReference>
<reference evidence="1" key="1">
    <citation type="submission" date="2025-08" db="UniProtKB">
        <authorList>
            <consortium name="Ensembl"/>
        </authorList>
    </citation>
    <scope>IDENTIFICATION</scope>
</reference>